<feature type="compositionally biased region" description="Basic and acidic residues" evidence="1">
    <location>
        <begin position="1"/>
        <end position="20"/>
    </location>
</feature>
<evidence type="ECO:0000259" key="2">
    <source>
        <dbReference type="Pfam" id="PF04927"/>
    </source>
</evidence>
<protein>
    <recommendedName>
        <fullName evidence="2">SMP domain-containing protein</fullName>
    </recommendedName>
</protein>
<feature type="region of interest" description="Disordered" evidence="1">
    <location>
        <begin position="1"/>
        <end position="30"/>
    </location>
</feature>
<keyword evidence="4" id="KW-1185">Reference proteome</keyword>
<dbReference type="AlphaFoldDB" id="A0A1Y1HWK8"/>
<sequence>MKRGEGERLHSLTEEEKQRQQEQAPPNFGTLDEKHIDMALHGIEVETPLPRDIPDNQRDKIGGKPGDVHEIRGKPIDPDDAARIQAAEMEAGHEIGKGSLAARAQAAAAFNQRESIVPTKGGGVGIDSHRGVQTGNNADAHFKMKTQAGDRKYN</sequence>
<accession>A0A1Y1HWK8</accession>
<feature type="compositionally biased region" description="Basic and acidic residues" evidence="1">
    <location>
        <begin position="52"/>
        <end position="76"/>
    </location>
</feature>
<gene>
    <name evidence="3" type="ORF">KFL_000840210</name>
</gene>
<evidence type="ECO:0000313" key="4">
    <source>
        <dbReference type="Proteomes" id="UP000054558"/>
    </source>
</evidence>
<evidence type="ECO:0000256" key="1">
    <source>
        <dbReference type="SAM" id="MobiDB-lite"/>
    </source>
</evidence>
<proteinExistence type="predicted"/>
<feature type="region of interest" description="Disordered" evidence="1">
    <location>
        <begin position="117"/>
        <end position="154"/>
    </location>
</feature>
<dbReference type="InterPro" id="IPR007011">
    <property type="entry name" value="LEA_SMP_dom"/>
</dbReference>
<dbReference type="Pfam" id="PF04927">
    <property type="entry name" value="SMP"/>
    <property type="match status" value="1"/>
</dbReference>
<dbReference type="Proteomes" id="UP000054558">
    <property type="component" value="Unassembled WGS sequence"/>
</dbReference>
<feature type="domain" description="SMP" evidence="2">
    <location>
        <begin position="70"/>
        <end position="113"/>
    </location>
</feature>
<name>A0A1Y1HWK8_KLENI</name>
<evidence type="ECO:0000313" key="3">
    <source>
        <dbReference type="EMBL" id="GAQ81579.1"/>
    </source>
</evidence>
<dbReference type="EMBL" id="DF237033">
    <property type="protein sequence ID" value="GAQ81579.1"/>
    <property type="molecule type" value="Genomic_DNA"/>
</dbReference>
<feature type="region of interest" description="Disordered" evidence="1">
    <location>
        <begin position="45"/>
        <end position="76"/>
    </location>
</feature>
<reference evidence="3 4" key="1">
    <citation type="journal article" date="2014" name="Nat. Commun.">
        <title>Klebsormidium flaccidum genome reveals primary factors for plant terrestrial adaptation.</title>
        <authorList>
            <person name="Hori K."/>
            <person name="Maruyama F."/>
            <person name="Fujisawa T."/>
            <person name="Togashi T."/>
            <person name="Yamamoto N."/>
            <person name="Seo M."/>
            <person name="Sato S."/>
            <person name="Yamada T."/>
            <person name="Mori H."/>
            <person name="Tajima N."/>
            <person name="Moriyama T."/>
            <person name="Ikeuchi M."/>
            <person name="Watanabe M."/>
            <person name="Wada H."/>
            <person name="Kobayashi K."/>
            <person name="Saito M."/>
            <person name="Masuda T."/>
            <person name="Sasaki-Sekimoto Y."/>
            <person name="Mashiguchi K."/>
            <person name="Awai K."/>
            <person name="Shimojima M."/>
            <person name="Masuda S."/>
            <person name="Iwai M."/>
            <person name="Nobusawa T."/>
            <person name="Narise T."/>
            <person name="Kondo S."/>
            <person name="Saito H."/>
            <person name="Sato R."/>
            <person name="Murakawa M."/>
            <person name="Ihara Y."/>
            <person name="Oshima-Yamada Y."/>
            <person name="Ohtaka K."/>
            <person name="Satoh M."/>
            <person name="Sonobe K."/>
            <person name="Ishii M."/>
            <person name="Ohtani R."/>
            <person name="Kanamori-Sato M."/>
            <person name="Honoki R."/>
            <person name="Miyazaki D."/>
            <person name="Mochizuki H."/>
            <person name="Umetsu J."/>
            <person name="Higashi K."/>
            <person name="Shibata D."/>
            <person name="Kamiya Y."/>
            <person name="Sato N."/>
            <person name="Nakamura Y."/>
            <person name="Tabata S."/>
            <person name="Ida S."/>
            <person name="Kurokawa K."/>
            <person name="Ohta H."/>
        </authorList>
    </citation>
    <scope>NUCLEOTIDE SEQUENCE [LARGE SCALE GENOMIC DNA]</scope>
    <source>
        <strain evidence="3 4">NIES-2285</strain>
    </source>
</reference>
<organism evidence="3 4">
    <name type="scientific">Klebsormidium nitens</name>
    <name type="common">Green alga</name>
    <name type="synonym">Ulothrix nitens</name>
    <dbReference type="NCBI Taxonomy" id="105231"/>
    <lineage>
        <taxon>Eukaryota</taxon>
        <taxon>Viridiplantae</taxon>
        <taxon>Streptophyta</taxon>
        <taxon>Klebsormidiophyceae</taxon>
        <taxon>Klebsormidiales</taxon>
        <taxon>Klebsormidiaceae</taxon>
        <taxon>Klebsormidium</taxon>
    </lineage>
</organism>